<evidence type="ECO:0000313" key="2">
    <source>
        <dbReference type="Proteomes" id="UP001055072"/>
    </source>
</evidence>
<organism evidence="1 2">
    <name type="scientific">Irpex rosettiformis</name>
    <dbReference type="NCBI Taxonomy" id="378272"/>
    <lineage>
        <taxon>Eukaryota</taxon>
        <taxon>Fungi</taxon>
        <taxon>Dikarya</taxon>
        <taxon>Basidiomycota</taxon>
        <taxon>Agaricomycotina</taxon>
        <taxon>Agaricomycetes</taxon>
        <taxon>Polyporales</taxon>
        <taxon>Irpicaceae</taxon>
        <taxon>Irpex</taxon>
    </lineage>
</organism>
<name>A0ACB8TMB2_9APHY</name>
<dbReference type="EMBL" id="MU274987">
    <property type="protein sequence ID" value="KAI0083151.1"/>
    <property type="molecule type" value="Genomic_DNA"/>
</dbReference>
<accession>A0ACB8TMB2</accession>
<evidence type="ECO:0000313" key="1">
    <source>
        <dbReference type="EMBL" id="KAI0083151.1"/>
    </source>
</evidence>
<protein>
    <submittedName>
        <fullName evidence="1">Uncharacterized protein</fullName>
    </submittedName>
</protein>
<gene>
    <name evidence="1" type="ORF">BDY19DRAFT_980522</name>
</gene>
<keyword evidence="2" id="KW-1185">Reference proteome</keyword>
<reference evidence="1" key="1">
    <citation type="journal article" date="2021" name="Environ. Microbiol.">
        <title>Gene family expansions and transcriptome signatures uncover fungal adaptations to wood decay.</title>
        <authorList>
            <person name="Hage H."/>
            <person name="Miyauchi S."/>
            <person name="Viragh M."/>
            <person name="Drula E."/>
            <person name="Min B."/>
            <person name="Chaduli D."/>
            <person name="Navarro D."/>
            <person name="Favel A."/>
            <person name="Norest M."/>
            <person name="Lesage-Meessen L."/>
            <person name="Balint B."/>
            <person name="Merenyi Z."/>
            <person name="de Eugenio L."/>
            <person name="Morin E."/>
            <person name="Martinez A.T."/>
            <person name="Baldrian P."/>
            <person name="Stursova M."/>
            <person name="Martinez M.J."/>
            <person name="Novotny C."/>
            <person name="Magnuson J.K."/>
            <person name="Spatafora J.W."/>
            <person name="Maurice S."/>
            <person name="Pangilinan J."/>
            <person name="Andreopoulos W."/>
            <person name="LaButti K."/>
            <person name="Hundley H."/>
            <person name="Na H."/>
            <person name="Kuo A."/>
            <person name="Barry K."/>
            <person name="Lipzen A."/>
            <person name="Henrissat B."/>
            <person name="Riley R."/>
            <person name="Ahrendt S."/>
            <person name="Nagy L.G."/>
            <person name="Grigoriev I.V."/>
            <person name="Martin F."/>
            <person name="Rosso M.N."/>
        </authorList>
    </citation>
    <scope>NUCLEOTIDE SEQUENCE</scope>
    <source>
        <strain evidence="1">CBS 384.51</strain>
    </source>
</reference>
<proteinExistence type="predicted"/>
<dbReference type="Proteomes" id="UP001055072">
    <property type="component" value="Unassembled WGS sequence"/>
</dbReference>
<comment type="caution">
    <text evidence="1">The sequence shown here is derived from an EMBL/GenBank/DDBJ whole genome shotgun (WGS) entry which is preliminary data.</text>
</comment>
<sequence>MHPGIRGRVQKPTFVKHTVRTTTVRSNYNRLGDEKHEAALCPRLIDAGILPTPAFSQSSSPGKHTVQGGFVLSVISETSRLAVHARTVTISTPYTKQAVSRHSRTFGGRRMSRLAWEAIVPLKDQVRRISSTRGVPGLSNNTQSRDQRKEEE</sequence>